<organism evidence="2">
    <name type="scientific">Cellulosimicrobium sp. ES-005</name>
    <dbReference type="NCBI Taxonomy" id="3163031"/>
    <lineage>
        <taxon>Bacteria</taxon>
        <taxon>Bacillati</taxon>
        <taxon>Actinomycetota</taxon>
        <taxon>Actinomycetes</taxon>
        <taxon>Micrococcales</taxon>
        <taxon>Promicromonosporaceae</taxon>
        <taxon>Cellulosimicrobium</taxon>
    </lineage>
</organism>
<reference evidence="2" key="1">
    <citation type="submission" date="2024-06" db="EMBL/GenBank/DDBJ databases">
        <title>Complete genome sequence of the cellulolytic actinobacterium, Cellulosimicrobium ES-005.</title>
        <authorList>
            <person name="Matthews C.T."/>
            <person name="Underwood K.D."/>
            <person name="Ghanchi K.M."/>
            <person name="Fields S.D."/>
            <person name="Gardner S.G."/>
        </authorList>
    </citation>
    <scope>NUCLEOTIDE SEQUENCE</scope>
    <source>
        <strain evidence="2">ES-005</strain>
    </source>
</reference>
<gene>
    <name evidence="2" type="ORF">ABRQ22_00885</name>
</gene>
<keyword evidence="1" id="KW-0472">Membrane</keyword>
<keyword evidence="1" id="KW-1133">Transmembrane helix</keyword>
<name>A0AAU8G3I7_9MICO</name>
<keyword evidence="1" id="KW-0812">Transmembrane</keyword>
<dbReference type="AlphaFoldDB" id="A0AAU8G3I7"/>
<dbReference type="EMBL" id="CP159290">
    <property type="protein sequence ID" value="XCH30285.1"/>
    <property type="molecule type" value="Genomic_DNA"/>
</dbReference>
<feature type="transmembrane region" description="Helical" evidence="1">
    <location>
        <begin position="109"/>
        <end position="131"/>
    </location>
</feature>
<proteinExistence type="predicted"/>
<evidence type="ECO:0000256" key="1">
    <source>
        <dbReference type="SAM" id="Phobius"/>
    </source>
</evidence>
<dbReference type="RefSeq" id="WP_353708252.1">
    <property type="nucleotide sequence ID" value="NZ_CP159290.1"/>
</dbReference>
<protein>
    <submittedName>
        <fullName evidence="2">Uncharacterized protein</fullName>
    </submittedName>
</protein>
<evidence type="ECO:0000313" key="2">
    <source>
        <dbReference type="EMBL" id="XCH30285.1"/>
    </source>
</evidence>
<accession>A0AAU8G3I7</accession>
<sequence length="188" mass="20899">MVTYDELEIETRRDRRRNFKKTPRVLFGRTCDDEMVHRLVHEGIEREDWVRASVAADQAVDDATTHAVVRPALSIAMWVASASIALVGIQIVLALSWPMASDLPELRLAGLQTVGFLVGAVACLALGVWFATEGREQAQERHDALAWRCALAKALVCESVAAQEMPSTMHDDAHLCGPVTWLRRLAKR</sequence>
<feature type="transmembrane region" description="Helical" evidence="1">
    <location>
        <begin position="75"/>
        <end position="97"/>
    </location>
</feature>